<feature type="signal peptide" evidence="1">
    <location>
        <begin position="1"/>
        <end position="24"/>
    </location>
</feature>
<feature type="domain" description="Filamentous haemagglutinin FhaB/tRNA nuclease CdiA-like TPS" evidence="2">
    <location>
        <begin position="32"/>
        <end position="150"/>
    </location>
</feature>
<evidence type="ECO:0000256" key="1">
    <source>
        <dbReference type="SAM" id="SignalP"/>
    </source>
</evidence>
<dbReference type="InterPro" id="IPR012334">
    <property type="entry name" value="Pectin_lyas_fold"/>
</dbReference>
<dbReference type="Proteomes" id="UP000198968">
    <property type="component" value="Unassembled WGS sequence"/>
</dbReference>
<dbReference type="RefSeq" id="WP_090967182.1">
    <property type="nucleotide sequence ID" value="NZ_FOVG01000008.1"/>
</dbReference>
<reference evidence="4" key="1">
    <citation type="submission" date="2016-10" db="EMBL/GenBank/DDBJ databases">
        <authorList>
            <person name="Varghese N."/>
            <person name="Submissions S."/>
        </authorList>
    </citation>
    <scope>NUCLEOTIDE SEQUENCE [LARGE SCALE GENOMIC DNA]</scope>
    <source>
        <strain evidence="4">OV426</strain>
    </source>
</reference>
<organism evidence="3 4">
    <name type="scientific">Candidatus Pantoea varia</name>
    <dbReference type="NCBI Taxonomy" id="1881036"/>
    <lineage>
        <taxon>Bacteria</taxon>
        <taxon>Pseudomonadati</taxon>
        <taxon>Pseudomonadota</taxon>
        <taxon>Gammaproteobacteria</taxon>
        <taxon>Enterobacterales</taxon>
        <taxon>Erwiniaceae</taxon>
        <taxon>Pantoea</taxon>
    </lineage>
</organism>
<dbReference type="SUPFAM" id="SSF51126">
    <property type="entry name" value="Pectin lyase-like"/>
    <property type="match status" value="1"/>
</dbReference>
<dbReference type="InterPro" id="IPR011050">
    <property type="entry name" value="Pectin_lyase_fold/virulence"/>
</dbReference>
<dbReference type="Pfam" id="PF05860">
    <property type="entry name" value="TPS"/>
    <property type="match status" value="1"/>
</dbReference>
<keyword evidence="1" id="KW-0732">Signal</keyword>
<evidence type="ECO:0000313" key="3">
    <source>
        <dbReference type="EMBL" id="SFO53180.1"/>
    </source>
</evidence>
<gene>
    <name evidence="3" type="ORF">SAMN05428971_4362</name>
</gene>
<feature type="chain" id="PRO_5011664989" evidence="1">
    <location>
        <begin position="25"/>
        <end position="534"/>
    </location>
</feature>
<dbReference type="OrthoDB" id="2664633at2"/>
<proteinExistence type="predicted"/>
<dbReference type="NCBIfam" id="TIGR01901">
    <property type="entry name" value="adhes_NPXG"/>
    <property type="match status" value="1"/>
</dbReference>
<name>A0A1I5HYY0_9GAMM</name>
<dbReference type="Gene3D" id="2.160.20.10">
    <property type="entry name" value="Single-stranded right-handed beta-helix, Pectin lyase-like"/>
    <property type="match status" value="1"/>
</dbReference>
<keyword evidence="4" id="KW-1185">Reference proteome</keyword>
<dbReference type="EMBL" id="FOVG01000008">
    <property type="protein sequence ID" value="SFO53180.1"/>
    <property type="molecule type" value="Genomic_DNA"/>
</dbReference>
<evidence type="ECO:0000259" key="2">
    <source>
        <dbReference type="SMART" id="SM00912"/>
    </source>
</evidence>
<sequence length="534" mass="54169">MKNHKFNVLFLATMATLCSQPALAALNSYTHANGSTVVNINQADANGLSHNMYQDFNVSSNGMVLNNSTTDLVRESGNIARNSNLDKSASLILNEVISKNTSSLNGFIEVAGQKADVIIANPNGITCSGCSFINTGRATLTTGTPTFTDSALTGFNVAKGTVTVKGNGLKGADYTDLLAQKINIQGQIDTTQLKAIAGKYTYDLASGQATTVGTNRVFGNTIDVSALGGATAGIIQLQTTEAGAGVNNSGVLNATNLYIASNGALTNSGTLQSGLVSATTGGNITNKGTLSASQALLQASGSFTNNGTIKTTDAATIVSLGKISNSDKAQINAAGAVNIVSLAGNIENKGTITTPKTLAMQTGYNTVNGVVTAVANTSLLNSGSIQAGNLSMNAVKEVSLLSGGEVTSQGTAYVSATKVSNAATLTAQNTAVMANEVSNQGVMQATGLLNVSGKNGISNSGTMKAGTLTLATDEKISNSSCLIWVLCSKGTMSADKITITAPKIAAIGDLDGNYTTQVLELNKPAATPATDTSL</sequence>
<protein>
    <submittedName>
        <fullName evidence="3">Filamentous hemagglutinin family N-terminal domain-containing protein</fullName>
    </submittedName>
</protein>
<dbReference type="SMART" id="SM00912">
    <property type="entry name" value="Haemagg_act"/>
    <property type="match status" value="1"/>
</dbReference>
<dbReference type="InterPro" id="IPR008638">
    <property type="entry name" value="FhaB/CdiA-like_TPS"/>
</dbReference>
<dbReference type="AlphaFoldDB" id="A0A1I5HYY0"/>
<accession>A0A1I5HYY0</accession>
<evidence type="ECO:0000313" key="4">
    <source>
        <dbReference type="Proteomes" id="UP000198968"/>
    </source>
</evidence>